<evidence type="ECO:0000259" key="8">
    <source>
        <dbReference type="Pfam" id="PF02687"/>
    </source>
</evidence>
<dbReference type="RefSeq" id="WP_069680313.1">
    <property type="nucleotide sequence ID" value="NZ_CP017253.2"/>
</dbReference>
<dbReference type="STRING" id="394958.BGI42_10735"/>
<dbReference type="KEGG" id="ctae:BGI42_10735"/>
<comment type="subcellular location">
    <subcellularLocation>
        <location evidence="1">Cell membrane</location>
        <topology evidence="1">Multi-pass membrane protein</topology>
    </subcellularLocation>
</comment>
<organism evidence="10 11">
    <name type="scientific">Clostridium taeniosporum</name>
    <dbReference type="NCBI Taxonomy" id="394958"/>
    <lineage>
        <taxon>Bacteria</taxon>
        <taxon>Bacillati</taxon>
        <taxon>Bacillota</taxon>
        <taxon>Clostridia</taxon>
        <taxon>Eubacteriales</taxon>
        <taxon>Clostridiaceae</taxon>
        <taxon>Clostridium</taxon>
    </lineage>
</organism>
<evidence type="ECO:0000256" key="3">
    <source>
        <dbReference type="ARBA" id="ARBA00022692"/>
    </source>
</evidence>
<sequence>MFIKENIMLAIAGIKSNKMRSVLTMLGIIIGISSVIGIVSIGNALTASLTSTLASNGATNIEVYISPKVDEKNGISYDPNAWDNMKEEDCFSMEQIEECKTRFNGEIDQVSLSQHGGSGRAKEGYLYANVTINGVNDGYKDAKNIKLLKGRFINDKDVKGKRKLAVVSDKFVNNIFKKNINPLGKEIKVYVGDDIQTYIVIGVYKFELPPFHGGSRGTEKDMQTDLYIPVTTAKESDKDKNYTYFTIKAKSDVDIMKLTADLTKYFNKLYKNNKNWQVAVHNMESELKEMTSALGKVSLAISVIAAISLLVGGIGVMNIMLVSVTERTKEIGTRKALGAKSSHIKMQFIVESAIICAIGGTIGIILGVGMGVITSLVLKSPISISIPTILISFTFSMCIGVFFGYYPANKAAKLDPIEALRYE</sequence>
<dbReference type="OrthoDB" id="9770036at2"/>
<dbReference type="InterPro" id="IPR050250">
    <property type="entry name" value="Macrolide_Exporter_MacB"/>
</dbReference>
<comment type="similarity">
    <text evidence="6">Belongs to the ABC-4 integral membrane protein family.</text>
</comment>
<evidence type="ECO:0000256" key="7">
    <source>
        <dbReference type="SAM" id="Phobius"/>
    </source>
</evidence>
<protein>
    <submittedName>
        <fullName evidence="10">ABC transporter permease</fullName>
    </submittedName>
</protein>
<feature type="domain" description="MacB-like periplasmic core" evidence="9">
    <location>
        <begin position="21"/>
        <end position="264"/>
    </location>
</feature>
<evidence type="ECO:0000256" key="6">
    <source>
        <dbReference type="ARBA" id="ARBA00038076"/>
    </source>
</evidence>
<dbReference type="InterPro" id="IPR003838">
    <property type="entry name" value="ABC3_permease_C"/>
</dbReference>
<evidence type="ECO:0000256" key="2">
    <source>
        <dbReference type="ARBA" id="ARBA00022475"/>
    </source>
</evidence>
<evidence type="ECO:0000256" key="5">
    <source>
        <dbReference type="ARBA" id="ARBA00023136"/>
    </source>
</evidence>
<dbReference type="EMBL" id="CP017253">
    <property type="protein sequence ID" value="AOR24176.1"/>
    <property type="molecule type" value="Genomic_DNA"/>
</dbReference>
<name>A0A1D7XLG8_9CLOT</name>
<dbReference type="Pfam" id="PF12704">
    <property type="entry name" value="MacB_PCD"/>
    <property type="match status" value="1"/>
</dbReference>
<evidence type="ECO:0000256" key="4">
    <source>
        <dbReference type="ARBA" id="ARBA00022989"/>
    </source>
</evidence>
<feature type="transmembrane region" description="Helical" evidence="7">
    <location>
        <begin position="384"/>
        <end position="406"/>
    </location>
</feature>
<feature type="transmembrane region" description="Helical" evidence="7">
    <location>
        <begin position="21"/>
        <end position="45"/>
    </location>
</feature>
<evidence type="ECO:0000259" key="9">
    <source>
        <dbReference type="Pfam" id="PF12704"/>
    </source>
</evidence>
<gene>
    <name evidence="10" type="ORF">BGI42_10735</name>
</gene>
<evidence type="ECO:0000313" key="11">
    <source>
        <dbReference type="Proteomes" id="UP000094652"/>
    </source>
</evidence>
<keyword evidence="3 7" id="KW-0812">Transmembrane</keyword>
<dbReference type="GO" id="GO:0005886">
    <property type="term" value="C:plasma membrane"/>
    <property type="evidence" value="ECO:0007669"/>
    <property type="project" value="UniProtKB-SubCell"/>
</dbReference>
<dbReference type="GO" id="GO:0022857">
    <property type="term" value="F:transmembrane transporter activity"/>
    <property type="evidence" value="ECO:0007669"/>
    <property type="project" value="TreeGrafter"/>
</dbReference>
<dbReference type="Proteomes" id="UP000094652">
    <property type="component" value="Chromosome"/>
</dbReference>
<dbReference type="Pfam" id="PF02687">
    <property type="entry name" value="FtsX"/>
    <property type="match status" value="1"/>
</dbReference>
<feature type="domain" description="ABC3 transporter permease C-terminal" evidence="8">
    <location>
        <begin position="303"/>
        <end position="416"/>
    </location>
</feature>
<keyword evidence="11" id="KW-1185">Reference proteome</keyword>
<keyword evidence="4 7" id="KW-1133">Transmembrane helix</keyword>
<dbReference type="PANTHER" id="PTHR30572">
    <property type="entry name" value="MEMBRANE COMPONENT OF TRANSPORTER-RELATED"/>
    <property type="match status" value="1"/>
</dbReference>
<keyword evidence="2" id="KW-1003">Cell membrane</keyword>
<keyword evidence="5 7" id="KW-0472">Membrane</keyword>
<evidence type="ECO:0000256" key="1">
    <source>
        <dbReference type="ARBA" id="ARBA00004651"/>
    </source>
</evidence>
<dbReference type="AlphaFoldDB" id="A0A1D7XLG8"/>
<accession>A0A1D7XLG8</accession>
<evidence type="ECO:0000313" key="10">
    <source>
        <dbReference type="EMBL" id="AOR24176.1"/>
    </source>
</evidence>
<feature type="transmembrane region" description="Helical" evidence="7">
    <location>
        <begin position="346"/>
        <end position="378"/>
    </location>
</feature>
<dbReference type="PANTHER" id="PTHR30572:SF4">
    <property type="entry name" value="ABC TRANSPORTER PERMEASE YTRF"/>
    <property type="match status" value="1"/>
</dbReference>
<reference evidence="11" key="1">
    <citation type="submission" date="2016-09" db="EMBL/GenBank/DDBJ databases">
        <title>Genomics of Clostridium taeniosporum, an organism which forms endospores with ribbon-like appendages.</title>
        <authorList>
            <person name="Walker J.R."/>
        </authorList>
    </citation>
    <scope>NUCLEOTIDE SEQUENCE [LARGE SCALE GENOMIC DNA]</scope>
    <source>
        <strain evidence="11">1/k</strain>
    </source>
</reference>
<dbReference type="InterPro" id="IPR025857">
    <property type="entry name" value="MacB_PCD"/>
</dbReference>
<feature type="transmembrane region" description="Helical" evidence="7">
    <location>
        <begin position="299"/>
        <end position="325"/>
    </location>
</feature>
<proteinExistence type="inferred from homology"/>